<accession>A0A1I3PDB3</accession>
<name>A0A1I3PDB3_9EURY</name>
<proteinExistence type="predicted"/>
<dbReference type="AlphaFoldDB" id="A0A1I3PDB3"/>
<evidence type="ECO:0000313" key="1">
    <source>
        <dbReference type="EMBL" id="SFJ19515.1"/>
    </source>
</evidence>
<dbReference type="Proteomes" id="UP000182829">
    <property type="component" value="Unassembled WGS sequence"/>
</dbReference>
<reference evidence="1 2" key="1">
    <citation type="submission" date="2016-10" db="EMBL/GenBank/DDBJ databases">
        <authorList>
            <person name="de Groot N.N."/>
        </authorList>
    </citation>
    <scope>NUCLEOTIDE SEQUENCE [LARGE SCALE GENOMIC DNA]</scope>
    <source>
        <strain evidence="1 2">SP2</strain>
    </source>
</reference>
<organism evidence="1 2">
    <name type="scientific">Natronobacterium gregoryi</name>
    <dbReference type="NCBI Taxonomy" id="44930"/>
    <lineage>
        <taxon>Archaea</taxon>
        <taxon>Methanobacteriati</taxon>
        <taxon>Methanobacteriota</taxon>
        <taxon>Stenosarchaea group</taxon>
        <taxon>Halobacteria</taxon>
        <taxon>Halobacteriales</taxon>
        <taxon>Natrialbaceae</taxon>
        <taxon>Natronobacterium</taxon>
    </lineage>
</organism>
<gene>
    <name evidence="1" type="ORF">SAMN05443661_11724</name>
</gene>
<sequence>MLAVEAVVRFVEASRLVGVPVVIVGVPAPEAGTPRHRYSNPFQVCVVEFDVTRHK</sequence>
<dbReference type="EMBL" id="FORO01000017">
    <property type="protein sequence ID" value="SFJ19515.1"/>
    <property type="molecule type" value="Genomic_DNA"/>
</dbReference>
<protein>
    <submittedName>
        <fullName evidence="1">Uncharacterized protein</fullName>
    </submittedName>
</protein>
<evidence type="ECO:0000313" key="2">
    <source>
        <dbReference type="Proteomes" id="UP000182829"/>
    </source>
</evidence>